<evidence type="ECO:0000256" key="2">
    <source>
        <dbReference type="ARBA" id="ARBA00005695"/>
    </source>
</evidence>
<dbReference type="Pfam" id="PF00496">
    <property type="entry name" value="SBP_bac_5"/>
    <property type="match status" value="1"/>
</dbReference>
<dbReference type="RefSeq" id="WP_377263408.1">
    <property type="nucleotide sequence ID" value="NZ_JBHMAA010000019.1"/>
</dbReference>
<evidence type="ECO:0000256" key="1">
    <source>
        <dbReference type="ARBA" id="ARBA00004418"/>
    </source>
</evidence>
<feature type="signal peptide" evidence="5">
    <location>
        <begin position="1"/>
        <end position="28"/>
    </location>
</feature>
<dbReference type="Gene3D" id="3.90.76.10">
    <property type="entry name" value="Dipeptide-binding Protein, Domain 1"/>
    <property type="match status" value="1"/>
</dbReference>
<dbReference type="PANTHER" id="PTHR30290:SF9">
    <property type="entry name" value="OLIGOPEPTIDE-BINDING PROTEIN APPA"/>
    <property type="match status" value="1"/>
</dbReference>
<evidence type="ECO:0000313" key="8">
    <source>
        <dbReference type="Proteomes" id="UP001589692"/>
    </source>
</evidence>
<proteinExistence type="inferred from homology"/>
<name>A0ABV6AJD2_9HYPH</name>
<reference evidence="7 8" key="1">
    <citation type="submission" date="2024-09" db="EMBL/GenBank/DDBJ databases">
        <authorList>
            <person name="Sun Q."/>
            <person name="Mori K."/>
        </authorList>
    </citation>
    <scope>NUCLEOTIDE SEQUENCE [LARGE SCALE GENOMIC DNA]</scope>
    <source>
        <strain evidence="7 8">TBRC 4938</strain>
    </source>
</reference>
<dbReference type="Proteomes" id="UP001589692">
    <property type="component" value="Unassembled WGS sequence"/>
</dbReference>
<keyword evidence="4 5" id="KW-0732">Signal</keyword>
<keyword evidence="3" id="KW-0813">Transport</keyword>
<sequence>MQNNALRGPLLATVAVASALLLTQPAFAEDAGRTLTIATGSDIISLDPSNHGSTATSAVLNNVYDQLIATDYSTGRLVLKPNLAQSWEQTGPRTWVFTLRNDVNWQNGDHFTAEDVKFTIDRLKGNTKLRSYLKFQRITSATVIDPYNIQIETDGPDPELLLRFVGNGPNILPKKAVEAAGSDDAFFRNPVGTGPYRLKDWKKADRVTLVASDNWWGGKPKWKEVTFRAIPETTTRVAELITGGVDIATAVPPEDEQRIRATGKTHTVASNSARNCILMVRTSGDWVTANPKVREAIDLALDRDTIVKEIVAGLGVPSRGFFPPEIPNSEPALDSDFRYDAKKARELLAEAGFKDGVSLQFATTDGRYLKDKEVSETIAAYLEDVGIRTNLQVLDWTVYKDRQAADKFGELYFRCMGAYTHASTFLDRDWKEHIGWNNAKFEDVKKKALAETDPEARSALIRDVQKIVADDRAQIGIYYPKANFGVSDTIDYTPRFDEIFIAEEINSK</sequence>
<dbReference type="PIRSF" id="PIRSF002741">
    <property type="entry name" value="MppA"/>
    <property type="match status" value="1"/>
</dbReference>
<protein>
    <submittedName>
        <fullName evidence="7">ABC transporter substrate-binding protein</fullName>
    </submittedName>
</protein>
<dbReference type="InterPro" id="IPR000914">
    <property type="entry name" value="SBP_5_dom"/>
</dbReference>
<feature type="chain" id="PRO_5047066383" evidence="5">
    <location>
        <begin position="29"/>
        <end position="508"/>
    </location>
</feature>
<dbReference type="Gene3D" id="3.40.190.10">
    <property type="entry name" value="Periplasmic binding protein-like II"/>
    <property type="match status" value="1"/>
</dbReference>
<dbReference type="Gene3D" id="3.10.105.10">
    <property type="entry name" value="Dipeptide-binding Protein, Domain 3"/>
    <property type="match status" value="1"/>
</dbReference>
<keyword evidence="8" id="KW-1185">Reference proteome</keyword>
<feature type="domain" description="Solute-binding protein family 5" evidence="6">
    <location>
        <begin position="79"/>
        <end position="429"/>
    </location>
</feature>
<evidence type="ECO:0000313" key="7">
    <source>
        <dbReference type="EMBL" id="MFB9950747.1"/>
    </source>
</evidence>
<organism evidence="7 8">
    <name type="scientific">Rhizobium puerariae</name>
    <dbReference type="NCBI Taxonomy" id="1585791"/>
    <lineage>
        <taxon>Bacteria</taxon>
        <taxon>Pseudomonadati</taxon>
        <taxon>Pseudomonadota</taxon>
        <taxon>Alphaproteobacteria</taxon>
        <taxon>Hyphomicrobiales</taxon>
        <taxon>Rhizobiaceae</taxon>
        <taxon>Rhizobium/Agrobacterium group</taxon>
        <taxon>Rhizobium</taxon>
    </lineage>
</organism>
<comment type="similarity">
    <text evidence="2">Belongs to the bacterial solute-binding protein 5 family.</text>
</comment>
<comment type="caution">
    <text evidence="7">The sequence shown here is derived from an EMBL/GenBank/DDBJ whole genome shotgun (WGS) entry which is preliminary data.</text>
</comment>
<dbReference type="EMBL" id="JBHMAA010000019">
    <property type="protein sequence ID" value="MFB9950747.1"/>
    <property type="molecule type" value="Genomic_DNA"/>
</dbReference>
<evidence type="ECO:0000259" key="6">
    <source>
        <dbReference type="Pfam" id="PF00496"/>
    </source>
</evidence>
<dbReference type="InterPro" id="IPR030678">
    <property type="entry name" value="Peptide/Ni-bd"/>
</dbReference>
<evidence type="ECO:0000256" key="5">
    <source>
        <dbReference type="SAM" id="SignalP"/>
    </source>
</evidence>
<comment type="subcellular location">
    <subcellularLocation>
        <location evidence="1">Periplasm</location>
    </subcellularLocation>
</comment>
<dbReference type="SUPFAM" id="SSF53850">
    <property type="entry name" value="Periplasmic binding protein-like II"/>
    <property type="match status" value="1"/>
</dbReference>
<accession>A0ABV6AJD2</accession>
<dbReference type="PANTHER" id="PTHR30290">
    <property type="entry name" value="PERIPLASMIC BINDING COMPONENT OF ABC TRANSPORTER"/>
    <property type="match status" value="1"/>
</dbReference>
<evidence type="ECO:0000256" key="4">
    <source>
        <dbReference type="ARBA" id="ARBA00022729"/>
    </source>
</evidence>
<evidence type="ECO:0000256" key="3">
    <source>
        <dbReference type="ARBA" id="ARBA00022448"/>
    </source>
</evidence>
<gene>
    <name evidence="7" type="ORF">ACFFP0_17995</name>
</gene>
<dbReference type="InterPro" id="IPR039424">
    <property type="entry name" value="SBP_5"/>
</dbReference>